<dbReference type="AlphaFoldDB" id="A0A0N7LYH4"/>
<dbReference type="InterPro" id="IPR028992">
    <property type="entry name" value="Hedgehog/Intein_dom"/>
</dbReference>
<feature type="compositionally biased region" description="Polar residues" evidence="1">
    <location>
        <begin position="321"/>
        <end position="336"/>
    </location>
</feature>
<keyword evidence="4" id="KW-1185">Reference proteome</keyword>
<dbReference type="RefSeq" id="WP_083499716.1">
    <property type="nucleotide sequence ID" value="NZ_CYSE01000001.1"/>
</dbReference>
<protein>
    <recommendedName>
        <fullName evidence="2">Hedgehog/Intein (Hint) domain-containing protein</fullName>
    </recommendedName>
</protein>
<gene>
    <name evidence="3" type="ORF">TRN7648_00129</name>
</gene>
<proteinExistence type="predicted"/>
<name>A0A0N7LYH4_9RHOB</name>
<dbReference type="OrthoDB" id="6305173at2"/>
<feature type="region of interest" description="Disordered" evidence="1">
    <location>
        <begin position="1"/>
        <end position="23"/>
    </location>
</feature>
<evidence type="ECO:0000259" key="2">
    <source>
        <dbReference type="Pfam" id="PF13403"/>
    </source>
</evidence>
<dbReference type="SUPFAM" id="SSF51294">
    <property type="entry name" value="Hedgehog/intein (Hint) domain"/>
    <property type="match status" value="1"/>
</dbReference>
<feature type="region of interest" description="Disordered" evidence="1">
    <location>
        <begin position="315"/>
        <end position="336"/>
    </location>
</feature>
<dbReference type="InterPro" id="IPR036844">
    <property type="entry name" value="Hint_dom_sf"/>
</dbReference>
<evidence type="ECO:0000313" key="3">
    <source>
        <dbReference type="EMBL" id="CUH74873.1"/>
    </source>
</evidence>
<organism evidence="3 4">
    <name type="scientific">Tropicibacter naphthalenivorans</name>
    <dbReference type="NCBI Taxonomy" id="441103"/>
    <lineage>
        <taxon>Bacteria</taxon>
        <taxon>Pseudomonadati</taxon>
        <taxon>Pseudomonadota</taxon>
        <taxon>Alphaproteobacteria</taxon>
        <taxon>Rhodobacterales</taxon>
        <taxon>Roseobacteraceae</taxon>
        <taxon>Tropicibacter</taxon>
    </lineage>
</organism>
<evidence type="ECO:0000256" key="1">
    <source>
        <dbReference type="SAM" id="MobiDB-lite"/>
    </source>
</evidence>
<reference evidence="3 4" key="1">
    <citation type="submission" date="2015-09" db="EMBL/GenBank/DDBJ databases">
        <authorList>
            <consortium name="Swine Surveillance"/>
        </authorList>
    </citation>
    <scope>NUCLEOTIDE SEQUENCE [LARGE SCALE GENOMIC DNA]</scope>
    <source>
        <strain evidence="3 4">CECT 7648</strain>
    </source>
</reference>
<accession>A0A0N7LYH4</accession>
<dbReference type="Pfam" id="PF13403">
    <property type="entry name" value="Hint_2"/>
    <property type="match status" value="1"/>
</dbReference>
<evidence type="ECO:0000313" key="4">
    <source>
        <dbReference type="Proteomes" id="UP000054935"/>
    </source>
</evidence>
<sequence>MRDDNGDGIIYDTDSDDGSAPSPATEGLVVSGVLYNAHEIGVYDNSTITVDGVDYTVRLVVTVLDNGAWGVHILDVDIQPGWYPADITAARLGTWNGVEYSGTNTSSVDQMLCFAAETPIRTPTGWRAAGALAEGDAVVTLSGTEPLVWVGRQTVAGLRGASAPITIAPGSLGAHGLIRLSPLHRVLISSPNAALLFGHPRILIAAKDLLPLPGVSQIPVDKVTYIHLMTRRHSVLRSAGLWCESFQAGTWARRRLPLPDQAKLAQLLPNPRGYGRRFRWSRPRRAAFGACDAALCCPPTAATAVVKPRLTGACPGRGASAASTRPSEQTGETARQ</sequence>
<dbReference type="Proteomes" id="UP000054935">
    <property type="component" value="Unassembled WGS sequence"/>
</dbReference>
<feature type="domain" description="Hedgehog/Intein (Hint)" evidence="2">
    <location>
        <begin position="113"/>
        <end position="249"/>
    </location>
</feature>
<dbReference type="STRING" id="441103.TRN7648_00129"/>
<dbReference type="EMBL" id="CYSE01000001">
    <property type="protein sequence ID" value="CUH74873.1"/>
    <property type="molecule type" value="Genomic_DNA"/>
</dbReference>